<evidence type="ECO:0000313" key="1">
    <source>
        <dbReference type="EMBL" id="EDQ52746.1"/>
    </source>
</evidence>
<dbReference type="EMBL" id="DS545218">
    <property type="protein sequence ID" value="EDQ52746.1"/>
    <property type="molecule type" value="Genomic_DNA"/>
</dbReference>
<dbReference type="AlphaFoldDB" id="A9TUX6"/>
<accession>A9TUX6</accession>
<proteinExistence type="predicted"/>
<gene>
    <name evidence="1" type="ORF">PHYPADRAFT_97605</name>
</gene>
<organism>
    <name type="scientific">Physcomitrium patens</name>
    <name type="common">Spreading-leaved earth moss</name>
    <name type="synonym">Physcomitrella patens</name>
    <dbReference type="NCBI Taxonomy" id="3218"/>
    <lineage>
        <taxon>Eukaryota</taxon>
        <taxon>Viridiplantae</taxon>
        <taxon>Streptophyta</taxon>
        <taxon>Embryophyta</taxon>
        <taxon>Bryophyta</taxon>
        <taxon>Bryophytina</taxon>
        <taxon>Bryopsida</taxon>
        <taxon>Funariidae</taxon>
        <taxon>Funariales</taxon>
        <taxon>Funariaceae</taxon>
        <taxon>Physcomitrium</taxon>
    </lineage>
</organism>
<name>A9TUX6_PHYPA</name>
<reference evidence="1" key="1">
    <citation type="journal article" date="2008" name="Science">
        <title>The Physcomitrella genome reveals evolutionary insights into the conquest of land by plants.</title>
        <authorList>
            <person name="Rensing S."/>
            <person name="Lang D."/>
            <person name="Zimmer A."/>
            <person name="Terry A."/>
            <person name="Salamov A."/>
            <person name="Shapiro H."/>
            <person name="Nishiyama T."/>
            <person name="Perroud P.-F."/>
            <person name="Lindquist E."/>
            <person name="Kamisugi Y."/>
            <person name="Tanahashi T."/>
            <person name="Sakakibara K."/>
            <person name="Fujita T."/>
            <person name="Oishi K."/>
            <person name="Shin-I T."/>
            <person name="Kuroki Y."/>
            <person name="Toyoda A."/>
            <person name="Suzuki Y."/>
            <person name="Hashimoto A."/>
            <person name="Yamaguchi K."/>
            <person name="Sugano A."/>
            <person name="Kohara Y."/>
            <person name="Fujiyama A."/>
            <person name="Anterola A."/>
            <person name="Aoki S."/>
            <person name="Ashton N."/>
            <person name="Barbazuk W.B."/>
            <person name="Barker E."/>
            <person name="Bennetzen J."/>
            <person name="Bezanilla M."/>
            <person name="Blankenship R."/>
            <person name="Cho S.H."/>
            <person name="Dutcher S."/>
            <person name="Estelle M."/>
            <person name="Fawcett J.A."/>
            <person name="Gundlach H."/>
            <person name="Hanada K."/>
            <person name="Heyl A."/>
            <person name="Hicks K.A."/>
            <person name="Hugh J."/>
            <person name="Lohr M."/>
            <person name="Mayer K."/>
            <person name="Melkozernov A."/>
            <person name="Murata T."/>
            <person name="Nelson D."/>
            <person name="Pils B."/>
            <person name="Prigge M."/>
            <person name="Reiss B."/>
            <person name="Renner T."/>
            <person name="Rombauts S."/>
            <person name="Rushton P."/>
            <person name="Sanderfoot A."/>
            <person name="Schween G."/>
            <person name="Shiu S.-H."/>
            <person name="Stueber K."/>
            <person name="Theodoulou F.L."/>
            <person name="Tu H."/>
            <person name="Van de Peer Y."/>
            <person name="Verrier P.J."/>
            <person name="Waters E."/>
            <person name="Wood A."/>
            <person name="Yang L."/>
            <person name="Cove D."/>
            <person name="Cuming A."/>
            <person name="Hasebe M."/>
            <person name="Lucas S."/>
            <person name="Mishler D.B."/>
            <person name="Reski R."/>
            <person name="Grigoriev I."/>
            <person name="Quatrano R.S."/>
            <person name="Boore J.L."/>
        </authorList>
    </citation>
    <scope>NUCLEOTIDE SEQUENCE [LARGE SCALE GENOMIC DNA]</scope>
</reference>
<protein>
    <submittedName>
        <fullName evidence="1">Predicted protein</fullName>
    </submittedName>
</protein>
<sequence length="241" mass="28360">MGTCQIPETKMISSFHLVIEPRFHKKVKGLFGGDIETWSKFQELLKGEFIDRDEDRITKQKFLKWIEFQSSKHMDLYEFLEEFDRRFYQLSSSERRSLDILKVELFLNGLDDALGDKLFMLLVDESTGNNCNAKIKDLETNDNVIESYGYSILNKFVQVGDGNLDEKYLSDKKVFSTFERGEDVLPNTLDYIEEFNVEPLKKIDNGSIEGYNYKDCVTDTEYRLDIYQEIQEELARTRLIR</sequence>